<feature type="compositionally biased region" description="Low complexity" evidence="1">
    <location>
        <begin position="58"/>
        <end position="70"/>
    </location>
</feature>
<reference evidence="3" key="1">
    <citation type="submission" date="2022-11" db="UniProtKB">
        <authorList>
            <consortium name="WormBaseParasite"/>
        </authorList>
    </citation>
    <scope>IDENTIFICATION</scope>
</reference>
<dbReference type="WBParaSite" id="PSAMB.scaffold550size47471.g6837.t1">
    <property type="protein sequence ID" value="PSAMB.scaffold550size47471.g6837.t1"/>
    <property type="gene ID" value="PSAMB.scaffold550size47471.g6837"/>
</dbReference>
<name>A0A914WWK1_9BILA</name>
<evidence type="ECO:0000313" key="3">
    <source>
        <dbReference type="WBParaSite" id="PSAMB.scaffold550size47471.g6837.t1"/>
    </source>
</evidence>
<evidence type="ECO:0000256" key="1">
    <source>
        <dbReference type="SAM" id="MobiDB-lite"/>
    </source>
</evidence>
<protein>
    <submittedName>
        <fullName evidence="3">Secreted protein</fullName>
    </submittedName>
</protein>
<feature type="compositionally biased region" description="Basic residues" evidence="1">
    <location>
        <begin position="73"/>
        <end position="83"/>
    </location>
</feature>
<keyword evidence="2" id="KW-1185">Reference proteome</keyword>
<feature type="region of interest" description="Disordered" evidence="1">
    <location>
        <begin position="49"/>
        <end position="105"/>
    </location>
</feature>
<sequence length="105" mass="11766">MTDGASRRTLSVVLPVVGVTTALNRTAVGRRSCEWLLLLSQDSAQWDRSEAVDDRSSSVDARSMRPLPLRDLPHRRHHRRPHRILAAPTATSSAPIRNPPYPFFS</sequence>
<proteinExistence type="predicted"/>
<dbReference type="Proteomes" id="UP000887566">
    <property type="component" value="Unplaced"/>
</dbReference>
<organism evidence="2 3">
    <name type="scientific">Plectus sambesii</name>
    <dbReference type="NCBI Taxonomy" id="2011161"/>
    <lineage>
        <taxon>Eukaryota</taxon>
        <taxon>Metazoa</taxon>
        <taxon>Ecdysozoa</taxon>
        <taxon>Nematoda</taxon>
        <taxon>Chromadorea</taxon>
        <taxon>Plectida</taxon>
        <taxon>Plectina</taxon>
        <taxon>Plectoidea</taxon>
        <taxon>Plectidae</taxon>
        <taxon>Plectus</taxon>
    </lineage>
</organism>
<accession>A0A914WWK1</accession>
<evidence type="ECO:0000313" key="2">
    <source>
        <dbReference type="Proteomes" id="UP000887566"/>
    </source>
</evidence>
<dbReference type="AlphaFoldDB" id="A0A914WWK1"/>